<comment type="similarity">
    <text evidence="2 9">Belongs to the EMP24/GP25L family.</text>
</comment>
<dbReference type="GO" id="GO:0012505">
    <property type="term" value="C:endomembrane system"/>
    <property type="evidence" value="ECO:0007669"/>
    <property type="project" value="UniProtKB-SubCell"/>
</dbReference>
<sequence length="161" mass="19160">MVDGDYQFCFDNTFSTFNRKTVFFELLMENDENRDKMGFEGLEGLSPEEFYDMKAEEILDYIGKIRMHLQQARQIQDILKSQEARDRNTAEENFFKVNAWSMFQIITMILTGFLQFGLLNIHKYPLRWGHVERMGEREISTKLELIQKPRSMNKLLLAGIW</sequence>
<evidence type="ECO:0000313" key="13">
    <source>
        <dbReference type="Proteomes" id="UP000015102"/>
    </source>
</evidence>
<feature type="domain" description="GOLD" evidence="11">
    <location>
        <begin position="1"/>
        <end position="28"/>
    </location>
</feature>
<dbReference type="InterPro" id="IPR015720">
    <property type="entry name" value="Emp24-like"/>
</dbReference>
<keyword evidence="3" id="KW-0217">Developmental protein</keyword>
<protein>
    <recommendedName>
        <fullName evidence="11">GOLD domain-containing protein</fullName>
    </recommendedName>
</protein>
<evidence type="ECO:0000256" key="6">
    <source>
        <dbReference type="ARBA" id="ARBA00022989"/>
    </source>
</evidence>
<dbReference type="OMA" id="IDFHIAC"/>
<dbReference type="EMBL" id="CAQQ02030740">
    <property type="status" value="NOT_ANNOTATED_CDS"/>
    <property type="molecule type" value="Genomic_DNA"/>
</dbReference>
<evidence type="ECO:0000313" key="12">
    <source>
        <dbReference type="EnsemblMetazoa" id="MESCA006846-PA"/>
    </source>
</evidence>
<dbReference type="Pfam" id="PF01105">
    <property type="entry name" value="EMP24_GP25L"/>
    <property type="match status" value="1"/>
</dbReference>
<keyword evidence="7 10" id="KW-0472">Membrane</keyword>
<evidence type="ECO:0000256" key="10">
    <source>
        <dbReference type="SAM" id="Phobius"/>
    </source>
</evidence>
<dbReference type="HOGENOM" id="CLU_1645658_0_0_1"/>
<accession>T1GT26</accession>
<proteinExistence type="inferred from homology"/>
<evidence type="ECO:0000256" key="2">
    <source>
        <dbReference type="ARBA" id="ARBA00007104"/>
    </source>
</evidence>
<dbReference type="SUPFAM" id="SSF101576">
    <property type="entry name" value="Supernatant protein factor (SPF), C-terminal domain"/>
    <property type="match status" value="1"/>
</dbReference>
<comment type="subcellular location">
    <subcellularLocation>
        <location evidence="8">Endomembrane system</location>
        <topology evidence="8">Single-pass membrane protein</topology>
    </subcellularLocation>
    <subcellularLocation>
        <location evidence="1 9">Membrane</location>
        <topology evidence="1 9">Single-pass type I membrane protein</topology>
    </subcellularLocation>
</comment>
<dbReference type="PROSITE" id="PS50866">
    <property type="entry name" value="GOLD"/>
    <property type="match status" value="1"/>
</dbReference>
<dbReference type="Proteomes" id="UP000015102">
    <property type="component" value="Unassembled WGS sequence"/>
</dbReference>
<dbReference type="STRING" id="36166.T1GT26"/>
<evidence type="ECO:0000256" key="3">
    <source>
        <dbReference type="ARBA" id="ARBA00022473"/>
    </source>
</evidence>
<evidence type="ECO:0000256" key="1">
    <source>
        <dbReference type="ARBA" id="ARBA00004479"/>
    </source>
</evidence>
<evidence type="ECO:0000256" key="9">
    <source>
        <dbReference type="RuleBase" id="RU003827"/>
    </source>
</evidence>
<dbReference type="InterPro" id="IPR036598">
    <property type="entry name" value="GOLD_dom_sf"/>
</dbReference>
<keyword evidence="5" id="KW-0732">Signal</keyword>
<dbReference type="AlphaFoldDB" id="T1GT26"/>
<organism evidence="12 13">
    <name type="scientific">Megaselia scalaris</name>
    <name type="common">Humpbacked fly</name>
    <name type="synonym">Phora scalaris</name>
    <dbReference type="NCBI Taxonomy" id="36166"/>
    <lineage>
        <taxon>Eukaryota</taxon>
        <taxon>Metazoa</taxon>
        <taxon>Ecdysozoa</taxon>
        <taxon>Arthropoda</taxon>
        <taxon>Hexapoda</taxon>
        <taxon>Insecta</taxon>
        <taxon>Pterygota</taxon>
        <taxon>Neoptera</taxon>
        <taxon>Endopterygota</taxon>
        <taxon>Diptera</taxon>
        <taxon>Brachycera</taxon>
        <taxon>Muscomorpha</taxon>
        <taxon>Platypezoidea</taxon>
        <taxon>Phoridae</taxon>
        <taxon>Megaseliini</taxon>
        <taxon>Megaselia</taxon>
    </lineage>
</organism>
<reference evidence="12" key="2">
    <citation type="submission" date="2015-06" db="UniProtKB">
        <authorList>
            <consortium name="EnsemblMetazoa"/>
        </authorList>
    </citation>
    <scope>IDENTIFICATION</scope>
</reference>
<feature type="transmembrane region" description="Helical" evidence="10">
    <location>
        <begin position="99"/>
        <end position="119"/>
    </location>
</feature>
<dbReference type="EnsemblMetazoa" id="MESCA006846-RA">
    <property type="protein sequence ID" value="MESCA006846-PA"/>
    <property type="gene ID" value="MESCA006846"/>
</dbReference>
<keyword evidence="4 9" id="KW-0812">Transmembrane</keyword>
<reference evidence="13" key="1">
    <citation type="submission" date="2013-02" db="EMBL/GenBank/DDBJ databases">
        <authorList>
            <person name="Hughes D."/>
        </authorList>
    </citation>
    <scope>NUCLEOTIDE SEQUENCE</scope>
    <source>
        <strain>Durham</strain>
        <strain evidence="13">NC isolate 2 -- Noor lab</strain>
    </source>
</reference>
<evidence type="ECO:0000256" key="4">
    <source>
        <dbReference type="ARBA" id="ARBA00022692"/>
    </source>
</evidence>
<evidence type="ECO:0000256" key="7">
    <source>
        <dbReference type="ARBA" id="ARBA00023136"/>
    </source>
</evidence>
<evidence type="ECO:0000256" key="5">
    <source>
        <dbReference type="ARBA" id="ARBA00022729"/>
    </source>
</evidence>
<dbReference type="GO" id="GO:0016020">
    <property type="term" value="C:membrane"/>
    <property type="evidence" value="ECO:0007669"/>
    <property type="project" value="UniProtKB-SubCell"/>
</dbReference>
<keyword evidence="13" id="KW-1185">Reference proteome</keyword>
<keyword evidence="6 10" id="KW-1133">Transmembrane helix</keyword>
<dbReference type="InterPro" id="IPR009038">
    <property type="entry name" value="GOLD_dom"/>
</dbReference>
<evidence type="ECO:0000256" key="8">
    <source>
        <dbReference type="ARBA" id="ARBA00037847"/>
    </source>
</evidence>
<dbReference type="PANTHER" id="PTHR22811">
    <property type="entry name" value="TRANSMEMBRANE EMP24 DOMAIN-CONTAINING PROTEIN"/>
    <property type="match status" value="1"/>
</dbReference>
<evidence type="ECO:0000259" key="11">
    <source>
        <dbReference type="PROSITE" id="PS50866"/>
    </source>
</evidence>
<name>T1GT26_MEGSC</name>